<accession>A0A6M1SSG4</accession>
<sequence>MAEKVRAACIEAAREGFQDASMSGLCREGAIESIKSLDLEYTIKNNSEE</sequence>
<name>A0A6M1SSG4_9BACT</name>
<evidence type="ECO:0000313" key="1">
    <source>
        <dbReference type="EMBL" id="NGP75116.1"/>
    </source>
</evidence>
<keyword evidence="2" id="KW-1185">Reference proteome</keyword>
<protein>
    <submittedName>
        <fullName evidence="1">Acetyltransferase</fullName>
    </submittedName>
</protein>
<proteinExistence type="predicted"/>
<evidence type="ECO:0000313" key="2">
    <source>
        <dbReference type="Proteomes" id="UP000473278"/>
    </source>
</evidence>
<gene>
    <name evidence="1" type="ORF">G3570_00615</name>
</gene>
<dbReference type="Proteomes" id="UP000473278">
    <property type="component" value="Unassembled WGS sequence"/>
</dbReference>
<organism evidence="1 2">
    <name type="scientific">Halalkalibaculum roseum</name>
    <dbReference type="NCBI Taxonomy" id="2709311"/>
    <lineage>
        <taxon>Bacteria</taxon>
        <taxon>Pseudomonadati</taxon>
        <taxon>Balneolota</taxon>
        <taxon>Balneolia</taxon>
        <taxon>Balneolales</taxon>
        <taxon>Balneolaceae</taxon>
        <taxon>Halalkalibaculum</taxon>
    </lineage>
</organism>
<dbReference type="AlphaFoldDB" id="A0A6M1SSG4"/>
<dbReference type="EMBL" id="JAALLT010000001">
    <property type="protein sequence ID" value="NGP75116.1"/>
    <property type="molecule type" value="Genomic_DNA"/>
</dbReference>
<reference evidence="1 2" key="1">
    <citation type="submission" date="2020-02" db="EMBL/GenBank/DDBJ databases">
        <title>Balneolaceae bacterium YR4-1, complete genome.</title>
        <authorList>
            <person name="Li Y."/>
            <person name="Wu S."/>
        </authorList>
    </citation>
    <scope>NUCLEOTIDE SEQUENCE [LARGE SCALE GENOMIC DNA]</scope>
    <source>
        <strain evidence="1 2">YR4-1</strain>
    </source>
</reference>
<comment type="caution">
    <text evidence="1">The sequence shown here is derived from an EMBL/GenBank/DDBJ whole genome shotgun (WGS) entry which is preliminary data.</text>
</comment>
<dbReference type="GO" id="GO:0016740">
    <property type="term" value="F:transferase activity"/>
    <property type="evidence" value="ECO:0007669"/>
    <property type="project" value="UniProtKB-KW"/>
</dbReference>
<keyword evidence="1" id="KW-0808">Transferase</keyword>